<protein>
    <submittedName>
        <fullName evidence="1">Uncharacterized protein</fullName>
    </submittedName>
</protein>
<evidence type="ECO:0000313" key="1">
    <source>
        <dbReference type="EMBL" id="KAJ7726852.1"/>
    </source>
</evidence>
<organism evidence="1 2">
    <name type="scientific">Mycena maculata</name>
    <dbReference type="NCBI Taxonomy" id="230809"/>
    <lineage>
        <taxon>Eukaryota</taxon>
        <taxon>Fungi</taxon>
        <taxon>Dikarya</taxon>
        <taxon>Basidiomycota</taxon>
        <taxon>Agaricomycotina</taxon>
        <taxon>Agaricomycetes</taxon>
        <taxon>Agaricomycetidae</taxon>
        <taxon>Agaricales</taxon>
        <taxon>Marasmiineae</taxon>
        <taxon>Mycenaceae</taxon>
        <taxon>Mycena</taxon>
    </lineage>
</organism>
<reference evidence="1" key="1">
    <citation type="submission" date="2023-03" db="EMBL/GenBank/DDBJ databases">
        <title>Massive genome expansion in bonnet fungi (Mycena s.s.) driven by repeated elements and novel gene families across ecological guilds.</title>
        <authorList>
            <consortium name="Lawrence Berkeley National Laboratory"/>
            <person name="Harder C.B."/>
            <person name="Miyauchi S."/>
            <person name="Viragh M."/>
            <person name="Kuo A."/>
            <person name="Thoen E."/>
            <person name="Andreopoulos B."/>
            <person name="Lu D."/>
            <person name="Skrede I."/>
            <person name="Drula E."/>
            <person name="Henrissat B."/>
            <person name="Morin E."/>
            <person name="Kohler A."/>
            <person name="Barry K."/>
            <person name="LaButti K."/>
            <person name="Morin E."/>
            <person name="Salamov A."/>
            <person name="Lipzen A."/>
            <person name="Mereny Z."/>
            <person name="Hegedus B."/>
            <person name="Baldrian P."/>
            <person name="Stursova M."/>
            <person name="Weitz H."/>
            <person name="Taylor A."/>
            <person name="Grigoriev I.V."/>
            <person name="Nagy L.G."/>
            <person name="Martin F."/>
            <person name="Kauserud H."/>
        </authorList>
    </citation>
    <scope>NUCLEOTIDE SEQUENCE</scope>
    <source>
        <strain evidence="1">CBHHK188m</strain>
    </source>
</reference>
<dbReference type="Proteomes" id="UP001215280">
    <property type="component" value="Unassembled WGS sequence"/>
</dbReference>
<keyword evidence="2" id="KW-1185">Reference proteome</keyword>
<dbReference type="AlphaFoldDB" id="A0AAD7MQ27"/>
<comment type="caution">
    <text evidence="1">The sequence shown here is derived from an EMBL/GenBank/DDBJ whole genome shotgun (WGS) entry which is preliminary data.</text>
</comment>
<proteinExistence type="predicted"/>
<sequence length="383" mass="43212">MQFRIPSSTGNSRTLMHRLPGLRLGGICERLIKVGHYQTTTCAPFRVRMHQRRAQHTLSALPKEGTEPSEVDLRSSKRGRRGLRWIVSTLTPSLLTDRNYLDLSGIKRPRLSFPRTIDNGLSVSYERRLQQFIPFPPHARGFFYFGPRVGLPALAASLRFRCTPTAHPSSFDDGHDLLLPDGLPWQLLPAQAALSTSPGLRDQLVREGHLTPDELAKWRKRLGWVEGGSTRRVNPSDFLFALHQPFTIDFSRAVCLAAVGEEKVYPVDLCRIFEDQSERTCRYQFKGSALAHFERSPTTPHILHLRIVRLLSPITPSGAFPAGHEGHIVSPRADALLSVRHRRHRSPKGAPRKRLVQDSKPWALDLRKQSRAAEALRVLVGND</sequence>
<accession>A0AAD7MQ27</accession>
<gene>
    <name evidence="1" type="ORF">DFH07DRAFT_235591</name>
</gene>
<name>A0AAD7MQ27_9AGAR</name>
<evidence type="ECO:0000313" key="2">
    <source>
        <dbReference type="Proteomes" id="UP001215280"/>
    </source>
</evidence>
<dbReference type="EMBL" id="JARJLG010000216">
    <property type="protein sequence ID" value="KAJ7726852.1"/>
    <property type="molecule type" value="Genomic_DNA"/>
</dbReference>